<reference evidence="12" key="2">
    <citation type="submission" date="2023-01" db="EMBL/GenBank/DDBJ databases">
        <authorList>
            <person name="Sun Q."/>
            <person name="Evtushenko L."/>
        </authorList>
    </citation>
    <scope>NUCLEOTIDE SEQUENCE</scope>
    <source>
        <strain evidence="12">VKM B-1513</strain>
    </source>
</reference>
<dbReference type="GO" id="GO:0042597">
    <property type="term" value="C:periplasmic space"/>
    <property type="evidence" value="ECO:0007669"/>
    <property type="project" value="UniProtKB-SubCell"/>
</dbReference>
<feature type="binding site" evidence="9">
    <location>
        <position position="111"/>
    </location>
    <ligand>
        <name>Cu cation</name>
        <dbReference type="ChEBI" id="CHEBI:23378"/>
    </ligand>
</feature>
<evidence type="ECO:0000259" key="11">
    <source>
        <dbReference type="Pfam" id="PF00127"/>
    </source>
</evidence>
<dbReference type="GO" id="GO:0005507">
    <property type="term" value="F:copper ion binding"/>
    <property type="evidence" value="ECO:0007669"/>
    <property type="project" value="UniProtKB-UniRule"/>
</dbReference>
<dbReference type="EMBL" id="BSFE01000005">
    <property type="protein sequence ID" value="GLK52456.1"/>
    <property type="molecule type" value="Genomic_DNA"/>
</dbReference>
<evidence type="ECO:0000256" key="3">
    <source>
        <dbReference type="ARBA" id="ARBA00022448"/>
    </source>
</evidence>
<evidence type="ECO:0000313" key="13">
    <source>
        <dbReference type="Proteomes" id="UP001143486"/>
    </source>
</evidence>
<comment type="caution">
    <text evidence="12">The sequence shown here is derived from an EMBL/GenBank/DDBJ whole genome shotgun (WGS) entry which is preliminary data.</text>
</comment>
<feature type="binding site" evidence="9">
    <location>
        <position position="106"/>
    </location>
    <ligand>
        <name>Cu cation</name>
        <dbReference type="ChEBI" id="CHEBI:23378"/>
    </ligand>
</feature>
<dbReference type="InterPro" id="IPR008972">
    <property type="entry name" value="Cupredoxin"/>
</dbReference>
<gene>
    <name evidence="12" type="ORF">GCM10017621_19640</name>
</gene>
<evidence type="ECO:0000256" key="8">
    <source>
        <dbReference type="NCBIfam" id="TIGR02375"/>
    </source>
</evidence>
<keyword evidence="5" id="KW-0574">Periplasm</keyword>
<keyword evidence="7 9" id="KW-0186">Copper</keyword>
<dbReference type="PRINTS" id="PR00156">
    <property type="entry name" value="COPPERBLUE"/>
</dbReference>
<dbReference type="AlphaFoldDB" id="A0A9W6ILC2"/>
<feature type="chain" id="PRO_5040844207" description="Pseudoazurin" evidence="10">
    <location>
        <begin position="25"/>
        <end position="150"/>
    </location>
</feature>
<dbReference type="InterPro" id="IPR000923">
    <property type="entry name" value="BlueCu_1"/>
</dbReference>
<dbReference type="SUPFAM" id="SSF49503">
    <property type="entry name" value="Cupredoxins"/>
    <property type="match status" value="1"/>
</dbReference>
<keyword evidence="10" id="KW-0732">Signal</keyword>
<evidence type="ECO:0000256" key="7">
    <source>
        <dbReference type="ARBA" id="ARBA00023008"/>
    </source>
</evidence>
<evidence type="ECO:0000256" key="10">
    <source>
        <dbReference type="SAM" id="SignalP"/>
    </source>
</evidence>
<evidence type="ECO:0000313" key="12">
    <source>
        <dbReference type="EMBL" id="GLK52456.1"/>
    </source>
</evidence>
<dbReference type="InterPro" id="IPR001235">
    <property type="entry name" value="Copper_blue_Plastocyanin"/>
</dbReference>
<comment type="subcellular location">
    <subcellularLocation>
        <location evidence="1">Periplasm</location>
    </subcellularLocation>
</comment>
<evidence type="ECO:0000256" key="9">
    <source>
        <dbReference type="PIRSR" id="PIRSR602386-1"/>
    </source>
</evidence>
<sequence length="150" mass="15889">MKRAFLPLAAAIFAAALPAGTALAEDHEILMLNRGADGQSMVFEPAYLEVAPGDTVTFVATDRAHNAETIPGMVPEGGETFRGRMNEDVSVTFTAEGVYGVKCLPHYGLGMVALIKVGDGDAPNLDAAAGVRQPGRARQRMEALFQQIDD</sequence>
<protein>
    <recommendedName>
        <fullName evidence="2 8">Pseudoazurin</fullName>
    </recommendedName>
</protein>
<reference evidence="12" key="1">
    <citation type="journal article" date="2014" name="Int. J. Syst. Evol. Microbiol.">
        <title>Complete genome sequence of Corynebacterium casei LMG S-19264T (=DSM 44701T), isolated from a smear-ripened cheese.</title>
        <authorList>
            <consortium name="US DOE Joint Genome Institute (JGI-PGF)"/>
            <person name="Walter F."/>
            <person name="Albersmeier A."/>
            <person name="Kalinowski J."/>
            <person name="Ruckert C."/>
        </authorList>
    </citation>
    <scope>NUCLEOTIDE SEQUENCE</scope>
    <source>
        <strain evidence="12">VKM B-1513</strain>
    </source>
</reference>
<dbReference type="PROSITE" id="PS00196">
    <property type="entry name" value="COPPER_BLUE"/>
    <property type="match status" value="1"/>
</dbReference>
<dbReference type="InterPro" id="IPR028871">
    <property type="entry name" value="BlueCu_1_BS"/>
</dbReference>
<feature type="domain" description="Blue (type 1) copper" evidence="11">
    <location>
        <begin position="35"/>
        <end position="117"/>
    </location>
</feature>
<feature type="signal peptide" evidence="10">
    <location>
        <begin position="1"/>
        <end position="24"/>
    </location>
</feature>
<keyword evidence="13" id="KW-1185">Reference proteome</keyword>
<dbReference type="NCBIfam" id="TIGR02375">
    <property type="entry name" value="pseudoazurin"/>
    <property type="match status" value="1"/>
</dbReference>
<accession>A0A9W6ILC2</accession>
<evidence type="ECO:0000256" key="4">
    <source>
        <dbReference type="ARBA" id="ARBA00022723"/>
    </source>
</evidence>
<dbReference type="InterPro" id="IPR002386">
    <property type="entry name" value="Amicyanin/Pseudoazurin"/>
</dbReference>
<evidence type="ECO:0000256" key="6">
    <source>
        <dbReference type="ARBA" id="ARBA00022982"/>
    </source>
</evidence>
<keyword evidence="3" id="KW-0813">Transport</keyword>
<keyword evidence="4 9" id="KW-0479">Metal-binding</keyword>
<dbReference type="RefSeq" id="WP_271186825.1">
    <property type="nucleotide sequence ID" value="NZ_BSFE01000005.1"/>
</dbReference>
<dbReference type="CDD" id="cd04218">
    <property type="entry name" value="Pseudoazurin"/>
    <property type="match status" value="1"/>
</dbReference>
<dbReference type="PRINTS" id="PR00155">
    <property type="entry name" value="AMICYANIN"/>
</dbReference>
<evidence type="ECO:0000256" key="1">
    <source>
        <dbReference type="ARBA" id="ARBA00004418"/>
    </source>
</evidence>
<dbReference type="Pfam" id="PF00127">
    <property type="entry name" value="Copper-bind"/>
    <property type="match status" value="1"/>
</dbReference>
<dbReference type="Proteomes" id="UP001143486">
    <property type="component" value="Unassembled WGS sequence"/>
</dbReference>
<proteinExistence type="predicted"/>
<dbReference type="Gene3D" id="2.60.40.420">
    <property type="entry name" value="Cupredoxins - blue copper proteins"/>
    <property type="match status" value="1"/>
</dbReference>
<name>A0A9W6ILC2_9PROT</name>
<evidence type="ECO:0000256" key="2">
    <source>
        <dbReference type="ARBA" id="ARBA00016984"/>
    </source>
</evidence>
<feature type="binding site" evidence="9">
    <location>
        <position position="65"/>
    </location>
    <ligand>
        <name>Cu cation</name>
        <dbReference type="ChEBI" id="CHEBI:23378"/>
    </ligand>
</feature>
<dbReference type="GO" id="GO:0009055">
    <property type="term" value="F:electron transfer activity"/>
    <property type="evidence" value="ECO:0007669"/>
    <property type="project" value="InterPro"/>
</dbReference>
<organism evidence="12 13">
    <name type="scientific">Maricaulis virginensis</name>
    <dbReference type="NCBI Taxonomy" id="144022"/>
    <lineage>
        <taxon>Bacteria</taxon>
        <taxon>Pseudomonadati</taxon>
        <taxon>Pseudomonadota</taxon>
        <taxon>Alphaproteobacteria</taxon>
        <taxon>Maricaulales</taxon>
        <taxon>Maricaulaceae</taxon>
        <taxon>Maricaulis</taxon>
    </lineage>
</organism>
<comment type="cofactor">
    <cofactor evidence="9">
        <name>Cu cation</name>
        <dbReference type="ChEBI" id="CHEBI:23378"/>
    </cofactor>
    <text evidence="9">Binds 1 copper ion per subunit.</text>
</comment>
<feature type="binding site" evidence="9">
    <location>
        <position position="103"/>
    </location>
    <ligand>
        <name>Cu cation</name>
        <dbReference type="ChEBI" id="CHEBI:23378"/>
    </ligand>
</feature>
<dbReference type="InterPro" id="IPR012745">
    <property type="entry name" value="Pseudoazurin"/>
</dbReference>
<evidence type="ECO:0000256" key="5">
    <source>
        <dbReference type="ARBA" id="ARBA00022764"/>
    </source>
</evidence>
<keyword evidence="6" id="KW-0249">Electron transport</keyword>